<organism evidence="4 5">
    <name type="scientific">Clostridium luticellarii</name>
    <dbReference type="NCBI Taxonomy" id="1691940"/>
    <lineage>
        <taxon>Bacteria</taxon>
        <taxon>Bacillati</taxon>
        <taxon>Bacillota</taxon>
        <taxon>Clostridia</taxon>
        <taxon>Eubacteriales</taxon>
        <taxon>Clostridiaceae</taxon>
        <taxon>Clostridium</taxon>
    </lineage>
</organism>
<keyword evidence="5" id="KW-1185">Reference proteome</keyword>
<sequence length="517" mass="58545">MYKFIKKLGGDNNRDKKNNNGYHHVEKEESIKIYKDIEKNRQYIQKRFFNCFDLVIREVSLFGSEDKRALIVYLEEMSEKKIVEDDLVSKLTAPINYNHQIDEDEVELVKYNLGINDGQIHKEFKQTVSAILSGNPVIFISGIEISFEINLNTLSGRSISEPPMEVVRRGPREGFTESIMTNISLIRKRIRNCNLKAEKFEIGKKTNTEVVMVYLSGEADKKIVYTLKEKLENIKIESALDSNYISECIANQPKTMYPIVFKTEKPDIACAKILEGRIIIIVDGSPVVLSVPALFVEFLQSSEDYYIKYYSATLNRYVRYLSLIITVEFPALYVALTTFHQELIPSRLLLSLIGARTNVPFPQFFETLFMLVAFEIMREAGTRVSKTIGPTISVIGALILGDAAVRSGIVGNPTVVIVSLTAMTKFVIPAFELEHPIIYMRLFLLALSGCLGLVGLTCGILIIGSRLVSIRSFGVPYMFPVCPFNINSEKDVALRAPMSELKNTQRVLDLKVKKHYL</sequence>
<comment type="similarity">
    <text evidence="1">Belongs to the GerABKA family.</text>
</comment>
<reference evidence="4 5" key="1">
    <citation type="submission" date="2018-03" db="EMBL/GenBank/DDBJ databases">
        <title>Genome sequence of Clostridium luticellarii DSM 29923.</title>
        <authorList>
            <person name="Poehlein A."/>
            <person name="Daniel R."/>
        </authorList>
    </citation>
    <scope>NUCLEOTIDE SEQUENCE [LARGE SCALE GENOMIC DNA]</scope>
    <source>
        <strain evidence="4 5">DSM 29923</strain>
    </source>
</reference>
<dbReference type="PANTHER" id="PTHR22550:SF5">
    <property type="entry name" value="LEUCINE ZIPPER PROTEIN 4"/>
    <property type="match status" value="1"/>
</dbReference>
<dbReference type="Pfam" id="PF03323">
    <property type="entry name" value="GerA"/>
    <property type="match status" value="1"/>
</dbReference>
<dbReference type="PANTHER" id="PTHR22550">
    <property type="entry name" value="SPORE GERMINATION PROTEIN"/>
    <property type="match status" value="1"/>
</dbReference>
<evidence type="ECO:0000256" key="2">
    <source>
        <dbReference type="ARBA" id="ARBA00023136"/>
    </source>
</evidence>
<accession>A0A2T0BPQ8</accession>
<keyword evidence="3" id="KW-1133">Transmembrane helix</keyword>
<dbReference type="RefSeq" id="WP_106008642.1">
    <property type="nucleotide sequence ID" value="NZ_PVXP01000011.1"/>
</dbReference>
<evidence type="ECO:0000313" key="5">
    <source>
        <dbReference type="Proteomes" id="UP000237798"/>
    </source>
</evidence>
<protein>
    <submittedName>
        <fullName evidence="4">Spore germination protein B1</fullName>
    </submittedName>
</protein>
<dbReference type="InterPro" id="IPR050768">
    <property type="entry name" value="UPF0353/GerABKA_families"/>
</dbReference>
<dbReference type="GO" id="GO:0016020">
    <property type="term" value="C:membrane"/>
    <property type="evidence" value="ECO:0007669"/>
    <property type="project" value="InterPro"/>
</dbReference>
<evidence type="ECO:0000256" key="3">
    <source>
        <dbReference type="SAM" id="Phobius"/>
    </source>
</evidence>
<evidence type="ECO:0000256" key="1">
    <source>
        <dbReference type="ARBA" id="ARBA00005278"/>
    </source>
</evidence>
<keyword evidence="2 3" id="KW-0472">Membrane</keyword>
<evidence type="ECO:0000313" key="4">
    <source>
        <dbReference type="EMBL" id="PRR85837.1"/>
    </source>
</evidence>
<dbReference type="Proteomes" id="UP000237798">
    <property type="component" value="Unassembled WGS sequence"/>
</dbReference>
<name>A0A2T0BPQ8_9CLOT</name>
<keyword evidence="3" id="KW-0812">Transmembrane</keyword>
<gene>
    <name evidence="4" type="primary">gerBA_2</name>
    <name evidence="4" type="ORF">CLLU_11790</name>
</gene>
<dbReference type="OrthoDB" id="9772630at2"/>
<dbReference type="InterPro" id="IPR004995">
    <property type="entry name" value="Spore_Ger"/>
</dbReference>
<dbReference type="EMBL" id="PVXP01000011">
    <property type="protein sequence ID" value="PRR85837.1"/>
    <property type="molecule type" value="Genomic_DNA"/>
</dbReference>
<dbReference type="PIRSF" id="PIRSF005690">
    <property type="entry name" value="GerBA"/>
    <property type="match status" value="1"/>
</dbReference>
<dbReference type="GO" id="GO:0009847">
    <property type="term" value="P:spore germination"/>
    <property type="evidence" value="ECO:0007669"/>
    <property type="project" value="InterPro"/>
</dbReference>
<dbReference type="AlphaFoldDB" id="A0A2T0BPQ8"/>
<comment type="caution">
    <text evidence="4">The sequence shown here is derived from an EMBL/GenBank/DDBJ whole genome shotgun (WGS) entry which is preliminary data.</text>
</comment>
<feature type="transmembrane region" description="Helical" evidence="3">
    <location>
        <begin position="437"/>
        <end position="463"/>
    </location>
</feature>
<proteinExistence type="inferred from homology"/>